<gene>
    <name evidence="1" type="ORF">BO71DRAFT_39117</name>
</gene>
<dbReference type="AlphaFoldDB" id="A0A319D2Q1"/>
<evidence type="ECO:0000313" key="2">
    <source>
        <dbReference type="Proteomes" id="UP000247810"/>
    </source>
</evidence>
<sequence length="101" mass="11238">MGWRGKLNRLSTNAHRGTPVDGGVARWQTRYLTRAVWPRRGCPGRPGQPMYDRPVVWHIKYQVSTQATDLPGTCPLGYLLGSTGTYLLTAIVGKVGTQWQV</sequence>
<dbReference type="Proteomes" id="UP000247810">
    <property type="component" value="Unassembled WGS sequence"/>
</dbReference>
<keyword evidence="2" id="KW-1185">Reference proteome</keyword>
<protein>
    <submittedName>
        <fullName evidence="1">Uncharacterized protein</fullName>
    </submittedName>
</protein>
<proteinExistence type="predicted"/>
<name>A0A319D2Q1_9EURO</name>
<reference evidence="1 2" key="1">
    <citation type="submission" date="2018-02" db="EMBL/GenBank/DDBJ databases">
        <title>The genomes of Aspergillus section Nigri reveals drivers in fungal speciation.</title>
        <authorList>
            <consortium name="DOE Joint Genome Institute"/>
            <person name="Vesth T.C."/>
            <person name="Nybo J."/>
            <person name="Theobald S."/>
            <person name="Brandl J."/>
            <person name="Frisvad J.C."/>
            <person name="Nielsen K.F."/>
            <person name="Lyhne E.K."/>
            <person name="Kogle M.E."/>
            <person name="Kuo A."/>
            <person name="Riley R."/>
            <person name="Clum A."/>
            <person name="Nolan M."/>
            <person name="Lipzen A."/>
            <person name="Salamov A."/>
            <person name="Henrissat B."/>
            <person name="Wiebenga A."/>
            <person name="De vries R.P."/>
            <person name="Grigoriev I.V."/>
            <person name="Mortensen U.H."/>
            <person name="Andersen M.R."/>
            <person name="Baker S.E."/>
        </authorList>
    </citation>
    <scope>NUCLEOTIDE SEQUENCE [LARGE SCALE GENOMIC DNA]</scope>
    <source>
        <strain evidence="1 2">CBS 707.79</strain>
    </source>
</reference>
<dbReference type="EMBL" id="KZ825934">
    <property type="protein sequence ID" value="PYH91766.1"/>
    <property type="molecule type" value="Genomic_DNA"/>
</dbReference>
<evidence type="ECO:0000313" key="1">
    <source>
        <dbReference type="EMBL" id="PYH91766.1"/>
    </source>
</evidence>
<organism evidence="1 2">
    <name type="scientific">Aspergillus ellipticus CBS 707.79</name>
    <dbReference type="NCBI Taxonomy" id="1448320"/>
    <lineage>
        <taxon>Eukaryota</taxon>
        <taxon>Fungi</taxon>
        <taxon>Dikarya</taxon>
        <taxon>Ascomycota</taxon>
        <taxon>Pezizomycotina</taxon>
        <taxon>Eurotiomycetes</taxon>
        <taxon>Eurotiomycetidae</taxon>
        <taxon>Eurotiales</taxon>
        <taxon>Aspergillaceae</taxon>
        <taxon>Aspergillus</taxon>
        <taxon>Aspergillus subgen. Circumdati</taxon>
    </lineage>
</organism>
<accession>A0A319D2Q1</accession>
<dbReference type="VEuPathDB" id="FungiDB:BO71DRAFT_39117"/>